<dbReference type="EMBL" id="WXEY01000004">
    <property type="protein sequence ID" value="MZP29340.1"/>
    <property type="molecule type" value="Genomic_DNA"/>
</dbReference>
<name>A0A845L3Z8_9FIRM</name>
<dbReference type="Proteomes" id="UP000463470">
    <property type="component" value="Unassembled WGS sequence"/>
</dbReference>
<reference evidence="2 3" key="1">
    <citation type="submission" date="2020-01" db="EMBL/GenBank/DDBJ databases">
        <title>Whole-genome sequence of Heliobacterium undosum DSM 13378.</title>
        <authorList>
            <person name="Kyndt J.A."/>
            <person name="Meyer T.E."/>
        </authorList>
    </citation>
    <scope>NUCLEOTIDE SEQUENCE [LARGE SCALE GENOMIC DNA]</scope>
    <source>
        <strain evidence="2 3">DSM 13378</strain>
    </source>
</reference>
<protein>
    <submittedName>
        <fullName evidence="2">HD domain-containing protein</fullName>
    </submittedName>
</protein>
<evidence type="ECO:0000259" key="1">
    <source>
        <dbReference type="SMART" id="SM00471"/>
    </source>
</evidence>
<dbReference type="Gene3D" id="1.10.3210.10">
    <property type="entry name" value="Hypothetical protein af1432"/>
    <property type="match status" value="1"/>
</dbReference>
<gene>
    <name evidence="2" type="ORF">GTO91_06425</name>
</gene>
<feature type="domain" description="HD/PDEase" evidence="1">
    <location>
        <begin position="26"/>
        <end position="159"/>
    </location>
</feature>
<evidence type="ECO:0000313" key="3">
    <source>
        <dbReference type="Proteomes" id="UP000463470"/>
    </source>
</evidence>
<dbReference type="SMART" id="SM00471">
    <property type="entry name" value="HDc"/>
    <property type="match status" value="1"/>
</dbReference>
<dbReference type="Pfam" id="PF01966">
    <property type="entry name" value="HD"/>
    <property type="match status" value="1"/>
</dbReference>
<accession>A0A845L3Z8</accession>
<dbReference type="RefSeq" id="WP_161256568.1">
    <property type="nucleotide sequence ID" value="NZ_WXEY01000004.1"/>
</dbReference>
<dbReference type="SUPFAM" id="SSF109604">
    <property type="entry name" value="HD-domain/PDEase-like"/>
    <property type="match status" value="1"/>
</dbReference>
<dbReference type="AlphaFoldDB" id="A0A845L3Z8"/>
<keyword evidence="3" id="KW-1185">Reference proteome</keyword>
<dbReference type="OrthoDB" id="1669667at2"/>
<proteinExistence type="predicted"/>
<organism evidence="2 3">
    <name type="scientific">Heliomicrobium undosum</name>
    <dbReference type="NCBI Taxonomy" id="121734"/>
    <lineage>
        <taxon>Bacteria</taxon>
        <taxon>Bacillati</taxon>
        <taxon>Bacillota</taxon>
        <taxon>Clostridia</taxon>
        <taxon>Eubacteriales</taxon>
        <taxon>Heliobacteriaceae</taxon>
        <taxon>Heliomicrobium</taxon>
    </lineage>
</organism>
<sequence length="171" mass="19357">MQQILDHPRFIDCLSRNEEKEASRRFCRHDMTHLLDVARIAYILALEKPAAFDAFARAIGHPERGQAAKEVVYGAALLHDMGKWKQYEDGEDHAEVGARLCLGVLGECGYSQSEIDVIAEAIVNHRKKGKNRSDSFLGSILAQADVHSRLCCRCGGKSDCRWRLKQERLEY</sequence>
<comment type="caution">
    <text evidence="2">The sequence shown here is derived from an EMBL/GenBank/DDBJ whole genome shotgun (WGS) entry which is preliminary data.</text>
</comment>
<dbReference type="InterPro" id="IPR003607">
    <property type="entry name" value="HD/PDEase_dom"/>
</dbReference>
<dbReference type="InterPro" id="IPR006674">
    <property type="entry name" value="HD_domain"/>
</dbReference>
<evidence type="ECO:0000313" key="2">
    <source>
        <dbReference type="EMBL" id="MZP29340.1"/>
    </source>
</evidence>